<dbReference type="OrthoDB" id="6465164at2759"/>
<evidence type="ECO:0000313" key="2">
    <source>
        <dbReference type="Proteomes" id="UP000499080"/>
    </source>
</evidence>
<comment type="caution">
    <text evidence="1">The sequence shown here is derived from an EMBL/GenBank/DDBJ whole genome shotgun (WGS) entry which is preliminary data.</text>
</comment>
<keyword evidence="2" id="KW-1185">Reference proteome</keyword>
<sequence>MKRHRTPDRQGGEEAGAVTTYFYYPENELGTHILSGTQNSPYPFFPDLTSCDFFVELFEVHGLSWWGLNLEDLNNHISRALLSIPGEILLSVVENVANKMQCVIHKKVGHIERGLYPGRGSALIE</sequence>
<protein>
    <submittedName>
        <fullName evidence="1">Uncharacterized protein</fullName>
    </submittedName>
</protein>
<accession>A0A4Y2NBJ3</accession>
<reference evidence="1 2" key="1">
    <citation type="journal article" date="2019" name="Sci. Rep.">
        <title>Orb-weaving spider Araneus ventricosus genome elucidates the spidroin gene catalogue.</title>
        <authorList>
            <person name="Kono N."/>
            <person name="Nakamura H."/>
            <person name="Ohtoshi R."/>
            <person name="Moran D.A.P."/>
            <person name="Shinohara A."/>
            <person name="Yoshida Y."/>
            <person name="Fujiwara M."/>
            <person name="Mori M."/>
            <person name="Tomita M."/>
            <person name="Arakawa K."/>
        </authorList>
    </citation>
    <scope>NUCLEOTIDE SEQUENCE [LARGE SCALE GENOMIC DNA]</scope>
</reference>
<dbReference type="EMBL" id="BGPR01008905">
    <property type="protein sequence ID" value="GBN36808.1"/>
    <property type="molecule type" value="Genomic_DNA"/>
</dbReference>
<proteinExistence type="predicted"/>
<dbReference type="AlphaFoldDB" id="A0A4Y2NBJ3"/>
<dbReference type="Proteomes" id="UP000499080">
    <property type="component" value="Unassembled WGS sequence"/>
</dbReference>
<organism evidence="1 2">
    <name type="scientific">Araneus ventricosus</name>
    <name type="common">Orbweaver spider</name>
    <name type="synonym">Epeira ventricosa</name>
    <dbReference type="NCBI Taxonomy" id="182803"/>
    <lineage>
        <taxon>Eukaryota</taxon>
        <taxon>Metazoa</taxon>
        <taxon>Ecdysozoa</taxon>
        <taxon>Arthropoda</taxon>
        <taxon>Chelicerata</taxon>
        <taxon>Arachnida</taxon>
        <taxon>Araneae</taxon>
        <taxon>Araneomorphae</taxon>
        <taxon>Entelegynae</taxon>
        <taxon>Araneoidea</taxon>
        <taxon>Araneidae</taxon>
        <taxon>Araneus</taxon>
    </lineage>
</organism>
<gene>
    <name evidence="1" type="ORF">AVEN_20770_1</name>
</gene>
<name>A0A4Y2NBJ3_ARAVE</name>
<evidence type="ECO:0000313" key="1">
    <source>
        <dbReference type="EMBL" id="GBN36808.1"/>
    </source>
</evidence>